<proteinExistence type="predicted"/>
<evidence type="ECO:0000313" key="3">
    <source>
        <dbReference type="Proteomes" id="UP000031338"/>
    </source>
</evidence>
<protein>
    <submittedName>
        <fullName evidence="2">Uncharacterized protein</fullName>
    </submittedName>
</protein>
<keyword evidence="1" id="KW-0732">Signal</keyword>
<comment type="caution">
    <text evidence="2">The sequence shown here is derived from an EMBL/GenBank/DDBJ whole genome shotgun (WGS) entry which is preliminary data.</text>
</comment>
<dbReference type="PATRIC" id="fig|48936.3.peg.4063"/>
<dbReference type="RefSeq" id="WP_039337657.1">
    <property type="nucleotide sequence ID" value="NZ_JBNNWK010000016.1"/>
</dbReference>
<name>A0A0B8ZI66_9SPHN</name>
<gene>
    <name evidence="2" type="ORF">NJ75_04032</name>
</gene>
<accession>A0A0B8ZI66</accession>
<sequence length="165" mass="17952">MKLIGACLAAALLLAPGIARADEASAWSKYERRVDGILDALHAAWRTGETSDGSRQRVKALCQGVTRDSTGGEGMMLPGWARSLITACSYVDELAGMNADTIWSANDLRANCKQMKKDAGDMLRARPVAVAPQAHEKALHLGTDLMFFFEGGCKRRRDARSVYHL</sequence>
<evidence type="ECO:0000313" key="2">
    <source>
        <dbReference type="EMBL" id="KHS42717.1"/>
    </source>
</evidence>
<feature type="chain" id="PRO_5002126765" evidence="1">
    <location>
        <begin position="22"/>
        <end position="165"/>
    </location>
</feature>
<reference evidence="2 3" key="1">
    <citation type="submission" date="2014-10" db="EMBL/GenBank/DDBJ databases">
        <title>Draft genome sequence of Novosphingobium subterraneum DSM 12447.</title>
        <authorList>
            <person name="Gan H.M."/>
            <person name="Gan H.Y."/>
            <person name="Savka M.A."/>
        </authorList>
    </citation>
    <scope>NUCLEOTIDE SEQUENCE [LARGE SCALE GENOMIC DNA]</scope>
    <source>
        <strain evidence="2 3">DSM 12447</strain>
    </source>
</reference>
<feature type="signal peptide" evidence="1">
    <location>
        <begin position="1"/>
        <end position="21"/>
    </location>
</feature>
<dbReference type="STRING" id="48936.NJ75_04032"/>
<evidence type="ECO:0000256" key="1">
    <source>
        <dbReference type="SAM" id="SignalP"/>
    </source>
</evidence>
<organism evidence="2 3">
    <name type="scientific">Novosphingobium subterraneum</name>
    <dbReference type="NCBI Taxonomy" id="48936"/>
    <lineage>
        <taxon>Bacteria</taxon>
        <taxon>Pseudomonadati</taxon>
        <taxon>Pseudomonadota</taxon>
        <taxon>Alphaproteobacteria</taxon>
        <taxon>Sphingomonadales</taxon>
        <taxon>Sphingomonadaceae</taxon>
        <taxon>Novosphingobium</taxon>
    </lineage>
</organism>
<dbReference type="Proteomes" id="UP000031338">
    <property type="component" value="Unassembled WGS sequence"/>
</dbReference>
<keyword evidence="3" id="KW-1185">Reference proteome</keyword>
<dbReference type="EMBL" id="JRVC01000026">
    <property type="protein sequence ID" value="KHS42717.1"/>
    <property type="molecule type" value="Genomic_DNA"/>
</dbReference>
<dbReference type="AlphaFoldDB" id="A0A0B8ZI66"/>